<dbReference type="PANTHER" id="PTHR37316:SF3">
    <property type="entry name" value="TEICHOIC ACID GLYCEROL-PHOSPHATE TRANSFERASE"/>
    <property type="match status" value="1"/>
</dbReference>
<gene>
    <name evidence="8" type="ORF">FC56_GL001385</name>
</gene>
<dbReference type="PATRIC" id="fig|1423802.4.peg.1404"/>
<evidence type="ECO:0000256" key="3">
    <source>
        <dbReference type="ARBA" id="ARBA00022475"/>
    </source>
</evidence>
<dbReference type="InterPro" id="IPR007554">
    <property type="entry name" value="Glycerophosphate_synth"/>
</dbReference>
<dbReference type="GO" id="GO:0019350">
    <property type="term" value="P:teichoic acid biosynthetic process"/>
    <property type="evidence" value="ECO:0007669"/>
    <property type="project" value="UniProtKB-KW"/>
</dbReference>
<dbReference type="EMBL" id="AYZR01000004">
    <property type="protein sequence ID" value="KRM94430.1"/>
    <property type="molecule type" value="Genomic_DNA"/>
</dbReference>
<comment type="caution">
    <text evidence="8">The sequence shown here is derived from an EMBL/GenBank/DDBJ whole genome shotgun (WGS) entry which is preliminary data.</text>
</comment>
<dbReference type="Proteomes" id="UP000051256">
    <property type="component" value="Unassembled WGS sequence"/>
</dbReference>
<keyword evidence="4 8" id="KW-0808">Transferase</keyword>
<dbReference type="RefSeq" id="WP_056977638.1">
    <property type="nucleotide sequence ID" value="NZ_AYZR01000004.1"/>
</dbReference>
<reference evidence="8 9" key="1">
    <citation type="journal article" date="2015" name="Genome Announc.">
        <title>Expanding the biotechnology potential of lactobacilli through comparative genomics of 213 strains and associated genera.</title>
        <authorList>
            <person name="Sun Z."/>
            <person name="Harris H.M."/>
            <person name="McCann A."/>
            <person name="Guo C."/>
            <person name="Argimon S."/>
            <person name="Zhang W."/>
            <person name="Yang X."/>
            <person name="Jeffery I.B."/>
            <person name="Cooney J.C."/>
            <person name="Kagawa T.F."/>
            <person name="Liu W."/>
            <person name="Song Y."/>
            <person name="Salvetti E."/>
            <person name="Wrobel A."/>
            <person name="Rasinkangas P."/>
            <person name="Parkhill J."/>
            <person name="Rea M.C."/>
            <person name="O'Sullivan O."/>
            <person name="Ritari J."/>
            <person name="Douillard F.P."/>
            <person name="Paul Ross R."/>
            <person name="Yang R."/>
            <person name="Briner A.E."/>
            <person name="Felis G.E."/>
            <person name="de Vos W.M."/>
            <person name="Barrangou R."/>
            <person name="Klaenhammer T.R."/>
            <person name="Caufield P.W."/>
            <person name="Cui Y."/>
            <person name="Zhang H."/>
            <person name="O'Toole P.W."/>
        </authorList>
    </citation>
    <scope>NUCLEOTIDE SEQUENCE [LARGE SCALE GENOMIC DNA]</scope>
    <source>
        <strain evidence="8 9">DSM 24302</strain>
    </source>
</reference>
<dbReference type="AlphaFoldDB" id="A0A0R2CRL3"/>
<dbReference type="Pfam" id="PF00535">
    <property type="entry name" value="Glycos_transf_2"/>
    <property type="match status" value="1"/>
</dbReference>
<dbReference type="InterPro" id="IPR051612">
    <property type="entry name" value="Teichoic_Acid_Biosynth"/>
</dbReference>
<keyword evidence="3" id="KW-1003">Cell membrane</keyword>
<keyword evidence="6" id="KW-0472">Membrane</keyword>
<comment type="similarity">
    <text evidence="2">Belongs to the CDP-glycerol glycerophosphotransferase family.</text>
</comment>
<evidence type="ECO:0000256" key="5">
    <source>
        <dbReference type="ARBA" id="ARBA00022944"/>
    </source>
</evidence>
<dbReference type="CDD" id="cd00761">
    <property type="entry name" value="Glyco_tranf_GTA_type"/>
    <property type="match status" value="1"/>
</dbReference>
<keyword evidence="5" id="KW-0777">Teichoic acid biosynthesis</keyword>
<dbReference type="Gene3D" id="3.40.50.12580">
    <property type="match status" value="1"/>
</dbReference>
<name>A0A0R2CRL3_9LACO</name>
<dbReference type="SUPFAM" id="SSF53448">
    <property type="entry name" value="Nucleotide-diphospho-sugar transferases"/>
    <property type="match status" value="1"/>
</dbReference>
<feature type="domain" description="Glycosyltransferase 2-like" evidence="7">
    <location>
        <begin position="51"/>
        <end position="104"/>
    </location>
</feature>
<dbReference type="GO" id="GO:0005886">
    <property type="term" value="C:plasma membrane"/>
    <property type="evidence" value="ECO:0007669"/>
    <property type="project" value="UniProtKB-SubCell"/>
</dbReference>
<sequence>MKYSIITPVKTADISKLPLLKENLDKQGTNDIEWLLIGNQELINTNFDWQSDYPIHVLKGVTDTVGGARNTGLDAAVGDYLVFVDADDFLVPGTLAKYLPIVEQFQLLNLCQYPTYEPASSFLTSIISNEANDNLPDWGGRGRKKHVDWHQLNLLSDNQVAIADSKIANGKNYQQWLTNKYTVFSQDNWDYAIHNFLPVAGKIVSRQLVLDTNSRFDEGNQQYGDYQFTLSILDHCQTIAQLVRRTYIKERHNDPINDPSVTQASFAENWQNWLTELTTEVSKLTSPKLKAAVDGYALRRIHRFFYKGVVSETSAEEQPEVLNRLTTYLQTLPAEATHNLGRTSRSILKKVRDGRNVSAYRQMKRIVSLRYLKRAFLKHGRGLPRAMYQTVFTKLPVKKNLVIYESFLGRNYSDSPKYIYEYLRKNFPGKYKHVWIVAKGADVNIPKHKDTITVRRFSFRYMYYMAVSNYQVINMRQPQWFQKRPGAKFLSTWHGTPLKHLVFDMDNVASANPLYKQIFYKQSRQWDYLVTANQFSVDVFKHAFMYPEDKMIKSGYPRNDILNAPDKDERQAQIKAKLHIPADKKVILYAPTWRDDEYYGVGQYKFDLKLDILRLKRELGDDYVLVLRTHYFIADHLDTSGFGDFVFNESSYDDIAELYLISDILITDYSSVFFDYAVLKRPILYFVYDYEKYASVLRGFYLNMDKDLPGPLLKTNDEVINAIKHIDGVTAEYHDRYQAFSNRFNNWEDGHATERVVNTVFLDQPMPKR</sequence>
<dbReference type="InterPro" id="IPR043148">
    <property type="entry name" value="TagF_C"/>
</dbReference>
<evidence type="ECO:0000256" key="1">
    <source>
        <dbReference type="ARBA" id="ARBA00004202"/>
    </source>
</evidence>
<dbReference type="STRING" id="1423802.FC56_GL001385"/>
<evidence type="ECO:0000313" key="9">
    <source>
        <dbReference type="Proteomes" id="UP000051256"/>
    </source>
</evidence>
<dbReference type="PANTHER" id="PTHR37316">
    <property type="entry name" value="TEICHOIC ACID GLYCEROL-PHOSPHATE PRIMASE"/>
    <property type="match status" value="1"/>
</dbReference>
<proteinExistence type="inferred from homology"/>
<evidence type="ECO:0000313" key="8">
    <source>
        <dbReference type="EMBL" id="KRM94430.1"/>
    </source>
</evidence>
<dbReference type="GO" id="GO:0047355">
    <property type="term" value="F:CDP-glycerol glycerophosphotransferase activity"/>
    <property type="evidence" value="ECO:0007669"/>
    <property type="project" value="InterPro"/>
</dbReference>
<protein>
    <submittedName>
        <fullName evidence="8">Glycosyl glycerophosphate transferase</fullName>
    </submittedName>
</protein>
<dbReference type="Pfam" id="PF04464">
    <property type="entry name" value="Glyphos_transf"/>
    <property type="match status" value="1"/>
</dbReference>
<comment type="subcellular location">
    <subcellularLocation>
        <location evidence="1">Cell membrane</location>
        <topology evidence="1">Peripheral membrane protein</topology>
    </subcellularLocation>
</comment>
<evidence type="ECO:0000256" key="4">
    <source>
        <dbReference type="ARBA" id="ARBA00022679"/>
    </source>
</evidence>
<organism evidence="8 9">
    <name type="scientific">Lentilactobacillus senioris DSM 24302 = JCM 17472</name>
    <dbReference type="NCBI Taxonomy" id="1423802"/>
    <lineage>
        <taxon>Bacteria</taxon>
        <taxon>Bacillati</taxon>
        <taxon>Bacillota</taxon>
        <taxon>Bacilli</taxon>
        <taxon>Lactobacillales</taxon>
        <taxon>Lactobacillaceae</taxon>
        <taxon>Lentilactobacillus</taxon>
    </lineage>
</organism>
<evidence type="ECO:0000259" key="7">
    <source>
        <dbReference type="Pfam" id="PF00535"/>
    </source>
</evidence>
<dbReference type="Gene3D" id="3.40.50.11820">
    <property type="match status" value="1"/>
</dbReference>
<accession>A0A0R2CRL3</accession>
<keyword evidence="9" id="KW-1185">Reference proteome</keyword>
<dbReference type="InterPro" id="IPR001173">
    <property type="entry name" value="Glyco_trans_2-like"/>
</dbReference>
<evidence type="ECO:0000256" key="6">
    <source>
        <dbReference type="ARBA" id="ARBA00023136"/>
    </source>
</evidence>
<dbReference type="Gene3D" id="3.90.550.10">
    <property type="entry name" value="Spore Coat Polysaccharide Biosynthesis Protein SpsA, Chain A"/>
    <property type="match status" value="1"/>
</dbReference>
<dbReference type="InterPro" id="IPR029044">
    <property type="entry name" value="Nucleotide-diphossugar_trans"/>
</dbReference>
<dbReference type="InterPro" id="IPR043149">
    <property type="entry name" value="TagF_N"/>
</dbReference>
<dbReference type="SUPFAM" id="SSF53756">
    <property type="entry name" value="UDP-Glycosyltransferase/glycogen phosphorylase"/>
    <property type="match status" value="1"/>
</dbReference>
<evidence type="ECO:0000256" key="2">
    <source>
        <dbReference type="ARBA" id="ARBA00010488"/>
    </source>
</evidence>